<sequence>MNERTERAACPAWCTGTHRTGIDGATGAYAITHTGPDVTAGGITVTISLTVAEGTPAFPEGTLWPQVRATGPDGFPTSFHPDHVDEMAAIIEATAGTDAGRAVRQAAAVLQGSEDEFVRASVPGTWPGGEPATVRAAEDEHQDDERAAEVRAVAQGLAELLATADRHARLADEFRPNRPAVASALDLVAASLRALRAALGDRGGVEAALDGVAGALGDARTVLDAHRAEVDEQDRA</sequence>
<accession>A0ABR9JKR8</accession>
<proteinExistence type="predicted"/>
<reference evidence="1 2" key="1">
    <citation type="submission" date="2020-10" db="EMBL/GenBank/DDBJ databases">
        <title>Sequencing the genomes of 1000 actinobacteria strains.</title>
        <authorList>
            <person name="Klenk H.-P."/>
        </authorList>
    </citation>
    <scope>NUCLEOTIDE SEQUENCE [LARGE SCALE GENOMIC DNA]</scope>
    <source>
        <strain evidence="1 2">DSM 46744</strain>
    </source>
</reference>
<dbReference type="RefSeq" id="WP_192758058.1">
    <property type="nucleotide sequence ID" value="NZ_JADBDZ010000001.1"/>
</dbReference>
<dbReference type="Proteomes" id="UP000627838">
    <property type="component" value="Unassembled WGS sequence"/>
</dbReference>
<protein>
    <submittedName>
        <fullName evidence="1">Uncharacterized protein</fullName>
    </submittedName>
</protein>
<keyword evidence="2" id="KW-1185">Reference proteome</keyword>
<dbReference type="EMBL" id="JADBDZ010000001">
    <property type="protein sequence ID" value="MBE1531141.1"/>
    <property type="molecule type" value="Genomic_DNA"/>
</dbReference>
<organism evidence="1 2">
    <name type="scientific">Actinomadura algeriensis</name>
    <dbReference type="NCBI Taxonomy" id="1679523"/>
    <lineage>
        <taxon>Bacteria</taxon>
        <taxon>Bacillati</taxon>
        <taxon>Actinomycetota</taxon>
        <taxon>Actinomycetes</taxon>
        <taxon>Streptosporangiales</taxon>
        <taxon>Thermomonosporaceae</taxon>
        <taxon>Actinomadura</taxon>
    </lineage>
</organism>
<gene>
    <name evidence="1" type="ORF">H4W34_000974</name>
</gene>
<evidence type="ECO:0000313" key="1">
    <source>
        <dbReference type="EMBL" id="MBE1531141.1"/>
    </source>
</evidence>
<evidence type="ECO:0000313" key="2">
    <source>
        <dbReference type="Proteomes" id="UP000627838"/>
    </source>
</evidence>
<comment type="caution">
    <text evidence="1">The sequence shown here is derived from an EMBL/GenBank/DDBJ whole genome shotgun (WGS) entry which is preliminary data.</text>
</comment>
<name>A0ABR9JKR8_9ACTN</name>